<dbReference type="EMBL" id="KV751002">
    <property type="protein sequence ID" value="OCL02096.1"/>
    <property type="molecule type" value="Genomic_DNA"/>
</dbReference>
<dbReference type="AlphaFoldDB" id="A0A8E2EP73"/>
<evidence type="ECO:0000313" key="2">
    <source>
        <dbReference type="EMBL" id="OCL02096.1"/>
    </source>
</evidence>
<feature type="compositionally biased region" description="Basic and acidic residues" evidence="1">
    <location>
        <begin position="268"/>
        <end position="277"/>
    </location>
</feature>
<feature type="region of interest" description="Disordered" evidence="1">
    <location>
        <begin position="34"/>
        <end position="89"/>
    </location>
</feature>
<gene>
    <name evidence="2" type="ORF">AOQ84DRAFT_393170</name>
</gene>
<evidence type="ECO:0000313" key="3">
    <source>
        <dbReference type="Proteomes" id="UP000250140"/>
    </source>
</evidence>
<feature type="compositionally biased region" description="Basic and acidic residues" evidence="1">
    <location>
        <begin position="34"/>
        <end position="52"/>
    </location>
</feature>
<evidence type="ECO:0000256" key="1">
    <source>
        <dbReference type="SAM" id="MobiDB-lite"/>
    </source>
</evidence>
<feature type="region of interest" description="Disordered" evidence="1">
    <location>
        <begin position="252"/>
        <end position="283"/>
    </location>
</feature>
<accession>A0A8E2EP73</accession>
<evidence type="ECO:0008006" key="4">
    <source>
        <dbReference type="Google" id="ProtNLM"/>
    </source>
</evidence>
<organism evidence="2 3">
    <name type="scientific">Glonium stellatum</name>
    <dbReference type="NCBI Taxonomy" id="574774"/>
    <lineage>
        <taxon>Eukaryota</taxon>
        <taxon>Fungi</taxon>
        <taxon>Dikarya</taxon>
        <taxon>Ascomycota</taxon>
        <taxon>Pezizomycotina</taxon>
        <taxon>Dothideomycetes</taxon>
        <taxon>Pleosporomycetidae</taxon>
        <taxon>Gloniales</taxon>
        <taxon>Gloniaceae</taxon>
        <taxon>Glonium</taxon>
    </lineage>
</organism>
<proteinExistence type="predicted"/>
<protein>
    <recommendedName>
        <fullName evidence="4">F-box domain-containing protein</fullName>
    </recommendedName>
</protein>
<reference evidence="2 3" key="1">
    <citation type="journal article" date="2016" name="Nat. Commun.">
        <title>Ectomycorrhizal ecology is imprinted in the genome of the dominant symbiotic fungus Cenococcum geophilum.</title>
        <authorList>
            <consortium name="DOE Joint Genome Institute"/>
            <person name="Peter M."/>
            <person name="Kohler A."/>
            <person name="Ohm R.A."/>
            <person name="Kuo A."/>
            <person name="Krutzmann J."/>
            <person name="Morin E."/>
            <person name="Arend M."/>
            <person name="Barry K.W."/>
            <person name="Binder M."/>
            <person name="Choi C."/>
            <person name="Clum A."/>
            <person name="Copeland A."/>
            <person name="Grisel N."/>
            <person name="Haridas S."/>
            <person name="Kipfer T."/>
            <person name="LaButti K."/>
            <person name="Lindquist E."/>
            <person name="Lipzen A."/>
            <person name="Maire R."/>
            <person name="Meier B."/>
            <person name="Mihaltcheva S."/>
            <person name="Molinier V."/>
            <person name="Murat C."/>
            <person name="Poggeler S."/>
            <person name="Quandt C.A."/>
            <person name="Sperisen C."/>
            <person name="Tritt A."/>
            <person name="Tisserant E."/>
            <person name="Crous P.W."/>
            <person name="Henrissat B."/>
            <person name="Nehls U."/>
            <person name="Egli S."/>
            <person name="Spatafora J.W."/>
            <person name="Grigoriev I.V."/>
            <person name="Martin F.M."/>
        </authorList>
    </citation>
    <scope>NUCLEOTIDE SEQUENCE [LARGE SCALE GENOMIC DNA]</scope>
    <source>
        <strain evidence="2 3">CBS 207.34</strain>
    </source>
</reference>
<sequence>MRAEPKHPKESTLQKGASWFRNACTLVKLPKESELREKKKQERGKISFKPEEAQWLEQVRSQGPDGHRKAITRQLETDNEENYEDYEDDEDEDERKLRLWIERKTASRQRWNTKIPLQDDALESEKSVSSIELTDDESNASQPLFATESTCIHTLQRAPRARRRPIRQLYSSTGSIEPSTVSKRISLTGLPNELLDDILQRVRKTCSFRRFRGYLMVCKRLYIVGLPVLYQEIFYSSITYYSRYPQLPELPQRPANSPVPTHQYSWDEAPKASHPETNHMPPSPYQPLQPYTNFAKHIRSFTLAFDWQHWLDAHFTSTTTTPSIAFLTSLAHLLPLLQNLTFLSLIATPVYS</sequence>
<feature type="non-terminal residue" evidence="2">
    <location>
        <position position="352"/>
    </location>
</feature>
<feature type="compositionally biased region" description="Polar residues" evidence="1">
    <location>
        <begin position="254"/>
        <end position="264"/>
    </location>
</feature>
<dbReference type="Proteomes" id="UP000250140">
    <property type="component" value="Unassembled WGS sequence"/>
</dbReference>
<name>A0A8E2EP73_9PEZI</name>
<feature type="compositionally biased region" description="Acidic residues" evidence="1">
    <location>
        <begin position="77"/>
        <end position="89"/>
    </location>
</feature>
<keyword evidence="3" id="KW-1185">Reference proteome</keyword>